<keyword evidence="12" id="KW-1185">Reference proteome</keyword>
<dbReference type="OrthoDB" id="5591789at2759"/>
<dbReference type="InterPro" id="IPR019365">
    <property type="entry name" value="TVP18/Ca-channel_flower"/>
</dbReference>
<reference evidence="12" key="1">
    <citation type="journal article" date="2016" name="Proc. Natl. Acad. Sci. U.S.A.">
        <title>Comparative genomics of biotechnologically important yeasts.</title>
        <authorList>
            <person name="Riley R."/>
            <person name="Haridas S."/>
            <person name="Wolfe K.H."/>
            <person name="Lopes M.R."/>
            <person name="Hittinger C.T."/>
            <person name="Goeker M."/>
            <person name="Salamov A.A."/>
            <person name="Wisecaver J.H."/>
            <person name="Long T.M."/>
            <person name="Calvey C.H."/>
            <person name="Aerts A.L."/>
            <person name="Barry K.W."/>
            <person name="Choi C."/>
            <person name="Clum A."/>
            <person name="Coughlan A.Y."/>
            <person name="Deshpande S."/>
            <person name="Douglass A.P."/>
            <person name="Hanson S.J."/>
            <person name="Klenk H.-P."/>
            <person name="LaButti K.M."/>
            <person name="Lapidus A."/>
            <person name="Lindquist E.A."/>
            <person name="Lipzen A.M."/>
            <person name="Meier-Kolthoff J.P."/>
            <person name="Ohm R.A."/>
            <person name="Otillar R.P."/>
            <person name="Pangilinan J.L."/>
            <person name="Peng Y."/>
            <person name="Rokas A."/>
            <person name="Rosa C.A."/>
            <person name="Scheuner C."/>
            <person name="Sibirny A.A."/>
            <person name="Slot J.C."/>
            <person name="Stielow J.B."/>
            <person name="Sun H."/>
            <person name="Kurtzman C.P."/>
            <person name="Blackwell M."/>
            <person name="Grigoriev I.V."/>
            <person name="Jeffries T.W."/>
        </authorList>
    </citation>
    <scope>NUCLEOTIDE SEQUENCE [LARGE SCALE GENOMIC DNA]</scope>
    <source>
        <strain evidence="12">NRRL Y-1626</strain>
    </source>
</reference>
<comment type="subcellular location">
    <subcellularLocation>
        <location evidence="2">Golgi apparatus membrane</location>
        <topology evidence="2">Multi-pass membrane protein</topology>
    </subcellularLocation>
</comment>
<dbReference type="Pfam" id="PF10233">
    <property type="entry name" value="Cg6151-P"/>
    <property type="match status" value="1"/>
</dbReference>
<evidence type="ECO:0000256" key="8">
    <source>
        <dbReference type="ARBA" id="ARBA00023034"/>
    </source>
</evidence>
<protein>
    <recommendedName>
        <fullName evidence="4">Golgi apparatus membrane protein TVP18</fullName>
    </recommendedName>
    <alternativeName>
        <fullName evidence="5">Golgi apparatus membrane protein tvp18</fullName>
    </alternativeName>
</protein>
<evidence type="ECO:0000256" key="10">
    <source>
        <dbReference type="SAM" id="Phobius"/>
    </source>
</evidence>
<evidence type="ECO:0000313" key="12">
    <source>
        <dbReference type="Proteomes" id="UP000092321"/>
    </source>
</evidence>
<evidence type="ECO:0000256" key="4">
    <source>
        <dbReference type="ARBA" id="ARBA00013563"/>
    </source>
</evidence>
<evidence type="ECO:0000256" key="9">
    <source>
        <dbReference type="ARBA" id="ARBA00023136"/>
    </source>
</evidence>
<evidence type="ECO:0000256" key="3">
    <source>
        <dbReference type="ARBA" id="ARBA00005738"/>
    </source>
</evidence>
<evidence type="ECO:0000256" key="5">
    <source>
        <dbReference type="ARBA" id="ARBA00020655"/>
    </source>
</evidence>
<dbReference type="SMART" id="SM01077">
    <property type="entry name" value="Cg6151-P"/>
    <property type="match status" value="1"/>
</dbReference>
<dbReference type="PANTHER" id="PTHR13314:SF2">
    <property type="entry name" value="CALCIUM CHANNEL FLOWER HOMOLOG"/>
    <property type="match status" value="1"/>
</dbReference>
<feature type="transmembrane region" description="Helical" evidence="10">
    <location>
        <begin position="125"/>
        <end position="142"/>
    </location>
</feature>
<feature type="transmembrane region" description="Helical" evidence="10">
    <location>
        <begin position="57"/>
        <end position="82"/>
    </location>
</feature>
<name>A0A1B7THS3_9ASCO</name>
<proteinExistence type="inferred from homology"/>
<accession>A0A1B7THS3</accession>
<evidence type="ECO:0000256" key="6">
    <source>
        <dbReference type="ARBA" id="ARBA00022692"/>
    </source>
</evidence>
<comment type="function">
    <text evidence="1">Golgi membrane protein involved in vesicular trafficking.</text>
</comment>
<comment type="similarity">
    <text evidence="3">Belongs to the TVP18 family.</text>
</comment>
<dbReference type="AlphaFoldDB" id="A0A1B7THS3"/>
<dbReference type="PANTHER" id="PTHR13314">
    <property type="entry name" value="CALCIUM CHANNEL FLOWER HOMOLOG"/>
    <property type="match status" value="1"/>
</dbReference>
<keyword evidence="7 10" id="KW-1133">Transmembrane helix</keyword>
<keyword evidence="6 10" id="KW-0812">Transmembrane</keyword>
<evidence type="ECO:0000256" key="2">
    <source>
        <dbReference type="ARBA" id="ARBA00004653"/>
    </source>
</evidence>
<dbReference type="EMBL" id="LXPE01000004">
    <property type="protein sequence ID" value="OBA28289.1"/>
    <property type="molecule type" value="Genomic_DNA"/>
</dbReference>
<dbReference type="GO" id="GO:0000139">
    <property type="term" value="C:Golgi membrane"/>
    <property type="evidence" value="ECO:0007669"/>
    <property type="project" value="UniProtKB-SubCell"/>
</dbReference>
<dbReference type="GO" id="GO:0016192">
    <property type="term" value="P:vesicle-mediated transport"/>
    <property type="evidence" value="ECO:0007669"/>
    <property type="project" value="TreeGrafter"/>
</dbReference>
<keyword evidence="8" id="KW-0333">Golgi apparatus</keyword>
<evidence type="ECO:0000256" key="7">
    <source>
        <dbReference type="ARBA" id="ARBA00022989"/>
    </source>
</evidence>
<evidence type="ECO:0000313" key="11">
    <source>
        <dbReference type="EMBL" id="OBA28289.1"/>
    </source>
</evidence>
<keyword evidence="9 10" id="KW-0472">Membrane</keyword>
<sequence length="165" mass="18504">MSFLSPSNIKSLINFEQIAANLKSNNFAIYAKYLSYLTIPLSIIFGIANLFHVNLVIIFSIISLVQGVVLLFIEVPFLLKICPLSDNFVAHLKVINDDNMKKLILYAVLSIVQWCSLIFKATTLIIVAICMTCSFISYGIAFKKNQHISSEESVIKSPFDDDFTV</sequence>
<evidence type="ECO:0000256" key="1">
    <source>
        <dbReference type="ARBA" id="ARBA00003246"/>
    </source>
</evidence>
<gene>
    <name evidence="11" type="ORF">HANVADRAFT_51608</name>
</gene>
<comment type="caution">
    <text evidence="11">The sequence shown here is derived from an EMBL/GenBank/DDBJ whole genome shotgun (WGS) entry which is preliminary data.</text>
</comment>
<organism evidence="11 12">
    <name type="scientific">Hanseniaspora valbyensis NRRL Y-1626</name>
    <dbReference type="NCBI Taxonomy" id="766949"/>
    <lineage>
        <taxon>Eukaryota</taxon>
        <taxon>Fungi</taxon>
        <taxon>Dikarya</taxon>
        <taxon>Ascomycota</taxon>
        <taxon>Saccharomycotina</taxon>
        <taxon>Saccharomycetes</taxon>
        <taxon>Saccharomycodales</taxon>
        <taxon>Saccharomycodaceae</taxon>
        <taxon>Hanseniaspora</taxon>
    </lineage>
</organism>
<dbReference type="Proteomes" id="UP000092321">
    <property type="component" value="Unassembled WGS sequence"/>
</dbReference>
<feature type="transmembrane region" description="Helical" evidence="10">
    <location>
        <begin position="33"/>
        <end position="51"/>
    </location>
</feature>